<dbReference type="OrthoDB" id="9769796at2"/>
<comment type="caution">
    <text evidence="3">Lacks conserved residue(s) required for the propagation of feature annotation.</text>
</comment>
<dbReference type="SUPFAM" id="SSF52374">
    <property type="entry name" value="Nucleotidylyl transferase"/>
    <property type="match status" value="1"/>
</dbReference>
<keyword evidence="3" id="KW-0067">ATP-binding</keyword>
<dbReference type="InterPro" id="IPR008513">
    <property type="entry name" value="tRNA(Met)_cyd_acetate_ligase"/>
</dbReference>
<evidence type="ECO:0000313" key="4">
    <source>
        <dbReference type="EMBL" id="KGP72446.1"/>
    </source>
</evidence>
<dbReference type="GO" id="GO:0016879">
    <property type="term" value="F:ligase activity, forming carbon-nitrogen bonds"/>
    <property type="evidence" value="ECO:0007669"/>
    <property type="project" value="UniProtKB-UniRule"/>
</dbReference>
<dbReference type="GO" id="GO:0005737">
    <property type="term" value="C:cytoplasm"/>
    <property type="evidence" value="ECO:0007669"/>
    <property type="project" value="UniProtKB-SubCell"/>
</dbReference>
<dbReference type="RefSeq" id="WP_036820031.1">
    <property type="nucleotide sequence ID" value="NZ_AVBF01000030.1"/>
</dbReference>
<dbReference type="GO" id="GO:0005524">
    <property type="term" value="F:ATP binding"/>
    <property type="evidence" value="ECO:0007669"/>
    <property type="project" value="UniProtKB-KW"/>
</dbReference>
<reference evidence="4 5" key="1">
    <citation type="journal article" date="2015" name="Stand. Genomic Sci.">
        <title>High quality draft genome sequence of the moderately halophilic bacterium Pontibacillus yanchengensis Y32(T) and comparison among Pontibacillus genomes.</title>
        <authorList>
            <person name="Huang J."/>
            <person name="Qiao Z.X."/>
            <person name="Tang J.W."/>
            <person name="Wang G."/>
        </authorList>
    </citation>
    <scope>NUCLEOTIDE SEQUENCE [LARGE SCALE GENOMIC DNA]</scope>
    <source>
        <strain evidence="4 5">Y32</strain>
    </source>
</reference>
<dbReference type="Proteomes" id="UP000030147">
    <property type="component" value="Unassembled WGS sequence"/>
</dbReference>
<sequence>MKASGLIVEYNPFHYGHLYHLEQARIASEADCMIAVMSGNFLQRGEPAIIDKWHRAEIALRAGVDLVIELPYVYAVQNSDLFARGAVLTLDAMNVESICFGSEQGDIEPFLDAYETLSTQTDQYNIVLKEYLQEGNAFPQASRMAYEHIGLTTGAIDLSQPNNILGFSYVKTILDYQLNIRPLTVERKQSGYHDETITHKIASATSIRKSIFQHKGLSEESKKSLPPESTEIMQRYYNQTGTWHGWELYFPLLQYKINTMSLDELKAIHGVEEGLEYRIKKTINSATTFEEWVNLLKSKRYTWTRLQRMISHILTNTKKQELKNITKTNQAPYVRILGMTETGKSYLHHVKSEMDTPLINQPQRGNHIYLDIEEKSIDSYYSVLHPSLKKEFRNREFKPPILPVHLER</sequence>
<keyword evidence="2 3" id="KW-0819">tRNA processing</keyword>
<feature type="binding site" evidence="3">
    <location>
        <position position="162"/>
    </location>
    <ligand>
        <name>ATP</name>
        <dbReference type="ChEBI" id="CHEBI:30616"/>
    </ligand>
</feature>
<comment type="subcellular location">
    <subcellularLocation>
        <location evidence="3">Cytoplasm</location>
    </subcellularLocation>
</comment>
<evidence type="ECO:0000313" key="5">
    <source>
        <dbReference type="Proteomes" id="UP000030147"/>
    </source>
</evidence>
<feature type="binding site" evidence="3">
    <location>
        <position position="101"/>
    </location>
    <ligand>
        <name>ATP</name>
        <dbReference type="ChEBI" id="CHEBI:30616"/>
    </ligand>
</feature>
<dbReference type="PANTHER" id="PTHR37825">
    <property type="entry name" value="TRNA(MET) CYTIDINE ACETATE LIGASE"/>
    <property type="match status" value="1"/>
</dbReference>
<name>A0A0A2TED3_9BACI</name>
<accession>A0A0A2TED3</accession>
<dbReference type="EC" id="6.3.4.-" evidence="3"/>
<feature type="binding site" evidence="3">
    <location>
        <begin position="7"/>
        <end position="20"/>
    </location>
    <ligand>
        <name>ATP</name>
        <dbReference type="ChEBI" id="CHEBI:30616"/>
    </ligand>
</feature>
<keyword evidence="3" id="KW-0820">tRNA-binding</keyword>
<dbReference type="EMBL" id="AVBF01000030">
    <property type="protein sequence ID" value="KGP72446.1"/>
    <property type="molecule type" value="Genomic_DNA"/>
</dbReference>
<dbReference type="InterPro" id="IPR014729">
    <property type="entry name" value="Rossmann-like_a/b/a_fold"/>
</dbReference>
<keyword evidence="5" id="KW-1185">Reference proteome</keyword>
<keyword evidence="3" id="KW-0694">RNA-binding</keyword>
<dbReference type="GO" id="GO:0006400">
    <property type="term" value="P:tRNA modification"/>
    <property type="evidence" value="ECO:0007669"/>
    <property type="project" value="UniProtKB-UniRule"/>
</dbReference>
<comment type="similarity">
    <text evidence="3">Belongs to the TmcAL family.</text>
</comment>
<dbReference type="PANTHER" id="PTHR37825:SF1">
    <property type="entry name" value="TRNA(MET) CYTIDINE ACETATE LIGASE"/>
    <property type="match status" value="1"/>
</dbReference>
<dbReference type="GO" id="GO:0000049">
    <property type="term" value="F:tRNA binding"/>
    <property type="evidence" value="ECO:0007669"/>
    <property type="project" value="UniProtKB-KW"/>
</dbReference>
<keyword evidence="3" id="KW-0963">Cytoplasm</keyword>
<gene>
    <name evidence="3" type="primary">tmcAL</name>
    <name evidence="4" type="ORF">N782_05950</name>
</gene>
<keyword evidence="3" id="KW-0547">Nucleotide-binding</keyword>
<dbReference type="HAMAP" id="MF_01539">
    <property type="entry name" value="TmcAL"/>
    <property type="match status" value="1"/>
</dbReference>
<evidence type="ECO:0000256" key="2">
    <source>
        <dbReference type="ARBA" id="ARBA00022694"/>
    </source>
</evidence>
<dbReference type="Pfam" id="PF05636">
    <property type="entry name" value="HIGH_NTase1"/>
    <property type="match status" value="1"/>
</dbReference>
<evidence type="ECO:0000256" key="1">
    <source>
        <dbReference type="ARBA" id="ARBA00022598"/>
    </source>
</evidence>
<dbReference type="AlphaFoldDB" id="A0A0A2TED3"/>
<dbReference type="Gene3D" id="3.40.50.620">
    <property type="entry name" value="HUPs"/>
    <property type="match status" value="1"/>
</dbReference>
<evidence type="ECO:0000256" key="3">
    <source>
        <dbReference type="HAMAP-Rule" id="MF_01539"/>
    </source>
</evidence>
<proteinExistence type="inferred from homology"/>
<protein>
    <recommendedName>
        <fullName evidence="3">tRNA(Met) cytidine acetate ligase</fullName>
        <ecNumber evidence="3">6.3.4.-</ecNumber>
    </recommendedName>
</protein>
<keyword evidence="1 3" id="KW-0436">Ligase</keyword>
<feature type="binding site" evidence="3">
    <location>
        <position position="187"/>
    </location>
    <ligand>
        <name>ATP</name>
        <dbReference type="ChEBI" id="CHEBI:30616"/>
    </ligand>
</feature>
<dbReference type="NCBIfam" id="NF010191">
    <property type="entry name" value="PRK13670.1"/>
    <property type="match status" value="1"/>
</dbReference>
<dbReference type="eggNOG" id="COG1323">
    <property type="taxonomic scope" value="Bacteria"/>
</dbReference>
<dbReference type="STRING" id="1385514.N782_05950"/>
<organism evidence="4 5">
    <name type="scientific">Pontibacillus yanchengensis Y32</name>
    <dbReference type="NCBI Taxonomy" id="1385514"/>
    <lineage>
        <taxon>Bacteria</taxon>
        <taxon>Bacillati</taxon>
        <taxon>Bacillota</taxon>
        <taxon>Bacilli</taxon>
        <taxon>Bacillales</taxon>
        <taxon>Bacillaceae</taxon>
        <taxon>Pontibacillus</taxon>
    </lineage>
</organism>
<comment type="function">
    <text evidence="3">Catalyzes the formation of N(4)-acetylcytidine (ac(4)C) at the wobble position of elongator tRNA(Met), using acetate and ATP as substrates. First activates an acetate ion to form acetyladenylate (Ac-AMP) and then transfers the acetyl group to tRNA to form ac(4)C34.</text>
</comment>
<comment type="catalytic activity">
    <reaction evidence="3">
        <text>cytidine(34) in elongator tRNA(Met) + acetate + ATP = N(4)-acetylcytidine(34) in elongator tRNA(Met) + AMP + diphosphate</text>
        <dbReference type="Rhea" id="RHEA:58144"/>
        <dbReference type="Rhea" id="RHEA-COMP:10693"/>
        <dbReference type="Rhea" id="RHEA-COMP:10694"/>
        <dbReference type="ChEBI" id="CHEBI:30089"/>
        <dbReference type="ChEBI" id="CHEBI:30616"/>
        <dbReference type="ChEBI" id="CHEBI:33019"/>
        <dbReference type="ChEBI" id="CHEBI:74900"/>
        <dbReference type="ChEBI" id="CHEBI:82748"/>
        <dbReference type="ChEBI" id="CHEBI:456215"/>
    </reaction>
</comment>
<comment type="caution">
    <text evidence="4">The sequence shown here is derived from an EMBL/GenBank/DDBJ whole genome shotgun (WGS) entry which is preliminary data.</text>
</comment>